<feature type="domain" description="Ig-like" evidence="8">
    <location>
        <begin position="2937"/>
        <end position="3014"/>
    </location>
</feature>
<feature type="transmembrane region" description="Helical" evidence="7">
    <location>
        <begin position="1553"/>
        <end position="1573"/>
    </location>
</feature>
<evidence type="ECO:0000256" key="1">
    <source>
        <dbReference type="ARBA" id="ARBA00004479"/>
    </source>
</evidence>
<keyword evidence="3" id="KW-1015">Disulfide bond</keyword>
<dbReference type="GO" id="GO:0005911">
    <property type="term" value="C:cell-cell junction"/>
    <property type="evidence" value="ECO:0007669"/>
    <property type="project" value="TreeGrafter"/>
</dbReference>
<dbReference type="EMBL" id="PZQS01000007">
    <property type="protein sequence ID" value="PVD27683.1"/>
    <property type="molecule type" value="Genomic_DNA"/>
</dbReference>
<feature type="transmembrane region" description="Helical" evidence="7">
    <location>
        <begin position="309"/>
        <end position="333"/>
    </location>
</feature>
<keyword evidence="4" id="KW-0325">Glycoprotein</keyword>
<comment type="subcellular location">
    <subcellularLocation>
        <location evidence="1">Membrane</location>
        <topology evidence="1">Single-pass type I membrane protein</topology>
    </subcellularLocation>
</comment>
<dbReference type="InterPro" id="IPR036179">
    <property type="entry name" value="Ig-like_dom_sf"/>
</dbReference>
<feature type="domain" description="Ig-like" evidence="8">
    <location>
        <begin position="454"/>
        <end position="527"/>
    </location>
</feature>
<dbReference type="SMART" id="SM00409">
    <property type="entry name" value="IG"/>
    <property type="match status" value="7"/>
</dbReference>
<keyword evidence="7" id="KW-0812">Transmembrane</keyword>
<evidence type="ECO:0000256" key="3">
    <source>
        <dbReference type="ARBA" id="ARBA00023157"/>
    </source>
</evidence>
<proteinExistence type="predicted"/>
<dbReference type="PANTHER" id="PTHR11640">
    <property type="entry name" value="NEPHRIN"/>
    <property type="match status" value="1"/>
</dbReference>
<dbReference type="PROSITE" id="PS50835">
    <property type="entry name" value="IG_LIKE"/>
    <property type="match status" value="7"/>
</dbReference>
<dbReference type="InterPro" id="IPR003599">
    <property type="entry name" value="Ig_sub"/>
</dbReference>
<dbReference type="GO" id="GO:0005886">
    <property type="term" value="C:plasma membrane"/>
    <property type="evidence" value="ECO:0007669"/>
    <property type="project" value="TreeGrafter"/>
</dbReference>
<evidence type="ECO:0000256" key="6">
    <source>
        <dbReference type="SAM" id="MobiDB-lite"/>
    </source>
</evidence>
<gene>
    <name evidence="9" type="ORF">C0Q70_12850</name>
</gene>
<dbReference type="InterPro" id="IPR051275">
    <property type="entry name" value="Cell_adhesion_signaling"/>
</dbReference>
<evidence type="ECO:0000256" key="7">
    <source>
        <dbReference type="SAM" id="Phobius"/>
    </source>
</evidence>
<feature type="transmembrane region" description="Helical" evidence="7">
    <location>
        <begin position="2429"/>
        <end position="2449"/>
    </location>
</feature>
<dbReference type="GO" id="GO:0050839">
    <property type="term" value="F:cell adhesion molecule binding"/>
    <property type="evidence" value="ECO:0007669"/>
    <property type="project" value="TreeGrafter"/>
</dbReference>
<evidence type="ECO:0000256" key="5">
    <source>
        <dbReference type="ARBA" id="ARBA00023319"/>
    </source>
</evidence>
<feature type="region of interest" description="Disordered" evidence="6">
    <location>
        <begin position="3091"/>
        <end position="3147"/>
    </location>
</feature>
<feature type="transmembrane region" description="Helical" evidence="7">
    <location>
        <begin position="1254"/>
        <end position="1273"/>
    </location>
</feature>
<feature type="transmembrane region" description="Helical" evidence="7">
    <location>
        <begin position="2123"/>
        <end position="2145"/>
    </location>
</feature>
<evidence type="ECO:0000256" key="2">
    <source>
        <dbReference type="ARBA" id="ARBA00023136"/>
    </source>
</evidence>
<dbReference type="OrthoDB" id="6353782at2759"/>
<dbReference type="GO" id="GO:0098609">
    <property type="term" value="P:cell-cell adhesion"/>
    <property type="evidence" value="ECO:0007669"/>
    <property type="project" value="TreeGrafter"/>
</dbReference>
<feature type="compositionally biased region" description="Polar residues" evidence="6">
    <location>
        <begin position="3096"/>
        <end position="3111"/>
    </location>
</feature>
<reference evidence="9 10" key="1">
    <citation type="submission" date="2018-04" db="EMBL/GenBank/DDBJ databases">
        <title>The genome of golden apple snail Pomacea canaliculata provides insight into stress tolerance and invasive adaptation.</title>
        <authorList>
            <person name="Liu C."/>
            <person name="Liu B."/>
            <person name="Ren Y."/>
            <person name="Zhang Y."/>
            <person name="Wang H."/>
            <person name="Li S."/>
            <person name="Jiang F."/>
            <person name="Yin L."/>
            <person name="Zhang G."/>
            <person name="Qian W."/>
            <person name="Fan W."/>
        </authorList>
    </citation>
    <scope>NUCLEOTIDE SEQUENCE [LARGE SCALE GENOMIC DNA]</scope>
    <source>
        <strain evidence="9">SZHN2017</strain>
        <tissue evidence="9">Muscle</tissue>
    </source>
</reference>
<keyword evidence="7" id="KW-1133">Transmembrane helix</keyword>
<feature type="domain" description="Ig-like" evidence="8">
    <location>
        <begin position="2027"/>
        <end position="2105"/>
    </location>
</feature>
<feature type="domain" description="Ig-like" evidence="8">
    <location>
        <begin position="903"/>
        <end position="988"/>
    </location>
</feature>
<keyword evidence="2 7" id="KW-0472">Membrane</keyword>
<dbReference type="InterPro" id="IPR007110">
    <property type="entry name" value="Ig-like_dom"/>
</dbReference>
<feature type="transmembrane region" description="Helical" evidence="7">
    <location>
        <begin position="1520"/>
        <end position="1541"/>
    </location>
</feature>
<feature type="transmembrane region" description="Helical" evidence="7">
    <location>
        <begin position="3330"/>
        <end position="3354"/>
    </location>
</feature>
<keyword evidence="5" id="KW-0393">Immunoglobulin domain</keyword>
<feature type="domain" description="Ig-like" evidence="8">
    <location>
        <begin position="3231"/>
        <end position="3310"/>
    </location>
</feature>
<organism evidence="9 10">
    <name type="scientific">Pomacea canaliculata</name>
    <name type="common">Golden apple snail</name>
    <dbReference type="NCBI Taxonomy" id="400727"/>
    <lineage>
        <taxon>Eukaryota</taxon>
        <taxon>Metazoa</taxon>
        <taxon>Spiralia</taxon>
        <taxon>Lophotrochozoa</taxon>
        <taxon>Mollusca</taxon>
        <taxon>Gastropoda</taxon>
        <taxon>Caenogastropoda</taxon>
        <taxon>Architaenioglossa</taxon>
        <taxon>Ampullarioidea</taxon>
        <taxon>Ampullariidae</taxon>
        <taxon>Pomacea</taxon>
    </lineage>
</organism>
<feature type="domain" description="Ig-like" evidence="8">
    <location>
        <begin position="1407"/>
        <end position="1470"/>
    </location>
</feature>
<keyword evidence="10" id="KW-1185">Reference proteome</keyword>
<sequence>MGSNGLINRTTDFALKVAVAVTIVPTSCSVQLSGWKVYGMCTVKRVVGRKNRMCKWNMKNKNNTEEFQGFVGYTYMYSENYVKETCAFLREIPVDNGNYTYSISESSHPADQWGKTIYIEKPDVPHHNCSKMILEGSSMTCTCFTPKLGNPPALVGWEGLGETYLTIQGNKQNQGIVFTCSLTWGVISYTTPYVINIAYGPSQTYISSSEESSGDETKTMLMCTAIDVYPSAVFHWNIACDKETHGVNTSTCTLSTSRVEDNTAVECMATNQVFVEVSSASIYVFKPRRTHIKSKQHIFSIQRKRDNHLMVGIIAGSGGAMIILTILVAVIVVCVKRRIANKTPTHNVHFTAPSTDVNTISHRRENEYITFDDPTLRSPIITNCDVSIVQWKLRGSLQGSVTRYWFDGKTYDRGVCYFTHVIPTDKGNYTVSINIDSGLWNTVKTLHIVSPGDPKYTCPDVVQEGSSVTCKCTSSNPGSPPAQFVWSGLSTDTLYVQSVKREDSGTRHTCLMTWGPEMPISRQAIITLKVAVPVSIVRSSCSVQLSKWKVQGVCTIQWLEMNNTPVCRWRYFYQSRGYGSSSVSPKSVDLGEFQGSSTFVTVDSIRYKRRNCTFEQTMPLLENDYSYSIRVSSHPDDQFSKYIRKERPGPPTHNCPAIAYEGSSIHCMCNSSKAGIPPAEFIWEEVNNEMLHLPKVQRENSGINYTCQLTWGPNRLISLENVYSFNVIVPVSIVPGSCSVELSGWKVYGVCTIRLLWTNNRMCKWTLKKKNIERSYEGTQSAFTSKSVDIYYYVNCSFMHQMPVDDGKYTYNISVSSHPADTFSRTLHIERPAPPQHNCSNVTLEGSSINCKCFSLNLGDPPAQIGWVETREEHFAIKDIKREQNGFVDTCRLTWGAINYRTPYIVTIAYGPSETYISREESSDDKTQTVLICTAIDVYPSAVFRWNISCDKETHSVNISRCTVSTTNIQDNMAVECIAHNNIFTDVSSNSTYVFKPEQNSLHGGIIAGSTAAVVIVTIIVAVIFVYIKRRKDVNKNKTQTPTAHFYAPSGQLYTIAGNVTTVDYRQHEYSTVRDTTSLDNNPRAQTPVVRFTAASGDLSTITGPAPGGNQKQLTLQEVIRNRVHASTSNNCKNKLSDLSELSILGCEDGSVDVVEGTDQLFTCGEYQTYGPQWTVYDDEGQALYSGSCRWRSCSPRSNLFRLQEVDHEKSYTLYRSTLTIKNITRARQVVCSDSPTRASCDLRIINNRVRESIIGGSVAAGTLAVVGVYIFVCIKLRNTLYIHDCPSGVRDVTEDTEVSFTCRQYTHQVEWSSFDGSDYWTIKDIGRCSGNGSPAILKDCDVYIRDWQLTSNFQDPLTEYSFNTRIYRKGACYANHIMPYSPGNYTYSIKIDPGVWSTVKTLEIVPPGNPVYTCSEVVQEGSNVSCKCTSSNPGTPPAEFSWNGRNNDALYVKNVQREENGNTHTCSMTWGPYGYIRRQAFLNLTVVAHEEDSVTVNNTATYQISTETSLSDRRVQESIIGGSVAVGTLALVGVVIFACIKRRNISSYKPVEVMAVCGSWILCVGALLASPVRSELSILGCKDGSVDVVEGTDQLFTCGEYQFTGPQWTVYDDEGRELYSGSCYRKSCTPWNNQFRLHEVDHEKRYMFTSRLTIKKITRDSARKLVCSDYLTSASAFCDLKILAFIGFINEFSIICSSPPTAPDDLKGLLSSSIFVTVGSVRYKRRSCSFEQDMPVIAGYYNYSISVSSHPDDQFSKVLLIVRPGQLTHNCLIPVYEGSSMSCKCMSSYVGSPPAEFLWDDVNNDTLHLHNIQRQDSGNTYTCRFRWGTISDTIFYNLMVITPVSNNPNSCSVQLSGWIVSGVCRVQWLPSEQERTCNWMLKTKEKSEKIPKVQSTSSYKTADHVSYMNCFFVRPMPVITGNYTYSIDASSHPADKFSKSFFIEKPDAPQHNCSKMLLEGSNVTCTCFTSNLGNPPAQIGWAESSKEHFFIEDIKRERNGTITTCSLTWGSIYNTTPYMILVAFGPSVAYISSSSEETSGDETKTELVCTASDVYPSAFFRWNILCENETKNETTSRCTLPTSPTADQTTIKCTASNQIFAQVSSTTIYVLKPTHNPYQGGVIAGSVVVVLLLLVIVAVIILFIKRRKVDNKLETQRPAAHFAAPSGDLYAIAGPATAGDNKHVTEATSNLSYAPKSSSGHQARDITNMTNKGMDSKKMAIKPKPTRFGKQSRQDVPELSIRGCEHGSVDAVENSDPVFTCGEYWIQGPQWTVYDDKGQKLYSGVCSIGSCTPRDNQFRLDEVKLENRKMYTSRLTIKNITRNSARTLVCSYYSCDLRIIVPPLYKAGSCSVSISNWMVTGRCTLTQMFSSDNKYTCGWTNNNNKKEFGSLQIIPKNYSKRNSKSNIDGVCLFTKPMPLDDDNRVQEIIIGGSVAAGTLAVVGAFIFLCIKRRNSLYIHDCPSGVRDVTEDTEVSFTCGQYTHQVEWSSFDGSDYWTMKDIGLCSGNVCTSLNGSIFFLQVKAISGKKYESTLCIRNLTRHQDFSLRCSEGNIVATCKLQVVVPVSIVPKTCQVQLSGWKVYGVCTIQWLDTKKDIPNCLWRVSHQSSYQTTTDDLKGLLSSSSFVTVDSVRYKRRNCSFEQDMPVISGDYSYSIRVSSHSDDQFSESLHIVRPGQSTHNCTFAVYEGSSMTCKCRSSYVGSQPAEFLWDEVNNDTLHLQNIQRQESDNTYTCRLRWGTMRHTIVYKLKVITPISINTNSCSVQLSGWIVSGVCTVQWLSSIKKRSCNWILKTEEKEEEIPGVQSIAGYKPTESFVYINCSFVRQVPVITGNYTYSIDVSSHPADQFSKSLYIEKPDEPQHNCSKMLLEGSNMICTCFTSNLGNPPAQIGWAESSKEHFVIEGINRERNGTVTTCSLTWGSVNYTTPYTILVAFGPTVTYISSSEETSGNETKTVLVCTASDVYPSALFRWNIVCENETHNETTNRCTLPTSPVADQMTIECTASNQIFPQVSSTSIYVLKPTHNPYHGGVIAGSVVAVLLLVVIVAVIILFIKRRKVDNKLETQRPAAHFAAPSGDLYAIAGPATAGGDKPVTEATSNTSYAPKSSNGHKANMTKKGMDSKKMAIKPKPTRFGKQSRQGVPAKPYPVRLNHSCPSNVFEGSDVSCKCYSHTTGSPPAHIEWDGMDNATLLLKSVRREMNEEHFTCRMIWGPNGLINETSVFNLDVAYGPSGISIQSSTETSFEEPQTVLTCMAIDVYPSAEFHWNISCDNETYTVNTSTCMLPRARVQDDMTVACTANNRIFKNESLSGFVVLNIAENNGEGGINRGVVAAGAAAAAVIIAVIVSLIVVYHIKRRNNLLFIKPEYDASTALPNDVSK</sequence>
<name>A0A2T7P2S4_POMCA</name>
<evidence type="ECO:0000259" key="8">
    <source>
        <dbReference type="PROSITE" id="PS50835"/>
    </source>
</evidence>
<dbReference type="PANTHER" id="PTHR11640:SF158">
    <property type="entry name" value="V-SET AND IMMUNOGLOBULIN DOMAIN-CONTAINING PROTEIN 10-LIKE 2"/>
    <property type="match status" value="1"/>
</dbReference>
<feature type="domain" description="Ig-like" evidence="8">
    <location>
        <begin position="192"/>
        <end position="278"/>
    </location>
</feature>
<evidence type="ECO:0000256" key="4">
    <source>
        <dbReference type="ARBA" id="ARBA00023180"/>
    </source>
</evidence>
<feature type="transmembrane region" description="Helical" evidence="7">
    <location>
        <begin position="3032"/>
        <end position="3054"/>
    </location>
</feature>
<dbReference type="Proteomes" id="UP000245119">
    <property type="component" value="Linkage Group LG7"/>
</dbReference>
<accession>A0A2T7P2S4</accession>
<feature type="transmembrane region" description="Helical" evidence="7">
    <location>
        <begin position="1006"/>
        <end position="1028"/>
    </location>
</feature>
<protein>
    <recommendedName>
        <fullName evidence="8">Ig-like domain-containing protein</fullName>
    </recommendedName>
</protein>
<dbReference type="SUPFAM" id="SSF48726">
    <property type="entry name" value="Immunoglobulin"/>
    <property type="match status" value="2"/>
</dbReference>
<comment type="caution">
    <text evidence="9">The sequence shown here is derived from an EMBL/GenBank/DDBJ whole genome shotgun (WGS) entry which is preliminary data.</text>
</comment>
<evidence type="ECO:0000313" key="10">
    <source>
        <dbReference type="Proteomes" id="UP000245119"/>
    </source>
</evidence>
<evidence type="ECO:0000313" key="9">
    <source>
        <dbReference type="EMBL" id="PVD27683.1"/>
    </source>
</evidence>